<evidence type="ECO:0000256" key="1">
    <source>
        <dbReference type="SAM" id="MobiDB-lite"/>
    </source>
</evidence>
<protein>
    <submittedName>
        <fullName evidence="2">Uncharacterized protein</fullName>
    </submittedName>
</protein>
<evidence type="ECO:0000313" key="3">
    <source>
        <dbReference type="Proteomes" id="UP000252733"/>
    </source>
</evidence>
<comment type="caution">
    <text evidence="2">The sequence shown here is derived from an EMBL/GenBank/DDBJ whole genome shotgun (WGS) entry which is preliminary data.</text>
</comment>
<dbReference type="AlphaFoldDB" id="A0A368UNQ6"/>
<accession>A0A368UNQ6</accession>
<keyword evidence="3" id="KW-1185">Reference proteome</keyword>
<feature type="compositionally biased region" description="Acidic residues" evidence="1">
    <location>
        <begin position="193"/>
        <end position="203"/>
    </location>
</feature>
<evidence type="ECO:0000313" key="2">
    <source>
        <dbReference type="EMBL" id="RCW29680.1"/>
    </source>
</evidence>
<reference evidence="2 3" key="1">
    <citation type="submission" date="2018-07" db="EMBL/GenBank/DDBJ databases">
        <title>Freshwater and sediment microbial communities from various areas in North America, analyzing microbe dynamics in response to fracking.</title>
        <authorList>
            <person name="Lamendella R."/>
        </authorList>
    </citation>
    <scope>NUCLEOTIDE SEQUENCE [LARGE SCALE GENOMIC DNA]</scope>
    <source>
        <strain evidence="2 3">160A</strain>
    </source>
</reference>
<feature type="compositionally biased region" description="Basic residues" evidence="1">
    <location>
        <begin position="1"/>
        <end position="14"/>
    </location>
</feature>
<feature type="region of interest" description="Disordered" evidence="1">
    <location>
        <begin position="1"/>
        <end position="23"/>
    </location>
</feature>
<dbReference type="EMBL" id="QPIZ01000026">
    <property type="protein sequence ID" value="RCW29680.1"/>
    <property type="molecule type" value="Genomic_DNA"/>
</dbReference>
<proteinExistence type="predicted"/>
<dbReference type="RefSeq" id="WP_114437834.1">
    <property type="nucleotide sequence ID" value="NZ_QPIZ01000026.1"/>
</dbReference>
<gene>
    <name evidence="2" type="ORF">DFO77_12637</name>
</gene>
<sequence>MAKRKTTTRRRRRAVTITSRRTSSRVSGNKMIDDLKVAAAVSAGIILGKSVAGFVDQGTNTVSGMMGIDGTDLKQFIRPVVTAGIGLVTHQMVSHPLIKRVGLGIAAYGVVDGVQKATGQRMLAGPGLGEVPPSYQALPEYQIPVMGPEDDQEEIIEEVSAEVQGAGDIGDLSAVTNDEITAGLDGDGSISAIDEDDDLAITA</sequence>
<feature type="region of interest" description="Disordered" evidence="1">
    <location>
        <begin position="184"/>
        <end position="203"/>
    </location>
</feature>
<organism evidence="2 3">
    <name type="scientific">Marinilabilia salmonicolor</name>
    <dbReference type="NCBI Taxonomy" id="989"/>
    <lineage>
        <taxon>Bacteria</taxon>
        <taxon>Pseudomonadati</taxon>
        <taxon>Bacteroidota</taxon>
        <taxon>Bacteroidia</taxon>
        <taxon>Marinilabiliales</taxon>
        <taxon>Marinilabiliaceae</taxon>
        <taxon>Marinilabilia</taxon>
    </lineage>
</organism>
<dbReference type="Proteomes" id="UP000252733">
    <property type="component" value="Unassembled WGS sequence"/>
</dbReference>
<name>A0A368UNQ6_9BACT</name>